<dbReference type="InterPro" id="IPR023213">
    <property type="entry name" value="CAT-like_dom_sf"/>
</dbReference>
<reference evidence="2 3" key="1">
    <citation type="journal article" date="2023" name="Plant Biotechnol. J.">
        <title>Chromosome-level wild Hevea brasiliensis genome provides new tools for genomic-assisted breeding and valuable loci to elevate rubber yield.</title>
        <authorList>
            <person name="Cheng H."/>
            <person name="Song X."/>
            <person name="Hu Y."/>
            <person name="Wu T."/>
            <person name="Yang Q."/>
            <person name="An Z."/>
            <person name="Feng S."/>
            <person name="Deng Z."/>
            <person name="Wu W."/>
            <person name="Zeng X."/>
            <person name="Tu M."/>
            <person name="Wang X."/>
            <person name="Huang H."/>
        </authorList>
    </citation>
    <scope>NUCLEOTIDE SEQUENCE [LARGE SCALE GENOMIC DNA]</scope>
    <source>
        <strain evidence="2">MT/VB/25A 57/8</strain>
    </source>
</reference>
<proteinExistence type="inferred from homology"/>
<dbReference type="EMBL" id="JARPOI010000010">
    <property type="protein sequence ID" value="KAJ9169753.1"/>
    <property type="molecule type" value="Genomic_DNA"/>
</dbReference>
<gene>
    <name evidence="2" type="ORF">P3X46_017910</name>
</gene>
<evidence type="ECO:0000313" key="2">
    <source>
        <dbReference type="EMBL" id="KAJ9169753.1"/>
    </source>
</evidence>
<accession>A0ABQ9LR17</accession>
<comment type="similarity">
    <text evidence="1">Belongs to the plant acyltransferase family.</text>
</comment>
<dbReference type="Pfam" id="PF02458">
    <property type="entry name" value="Transferase"/>
    <property type="match status" value="1"/>
</dbReference>
<protein>
    <recommendedName>
        <fullName evidence="4">Omega-hydroxypalmitate O-feruloyl transferase</fullName>
    </recommendedName>
</protein>
<evidence type="ECO:0008006" key="4">
    <source>
        <dbReference type="Google" id="ProtNLM"/>
    </source>
</evidence>
<sequence length="442" mass="49432">MENLKLVEKVVILPEKPTKCRRIFLSNIDLSLVVYQESVSFFDPPKNKISFSEACNSLYTALAHLLVPYDFFAGRLVPALEDDNRFEIDCNSAGVVVAAAKTGSTLNQLGELLTPKPEFRQFVAFLHEEGEEEMELQHKPLLHLQLTEMGCGGLALASRYNHCVLDGIAARDFEKNLAALTRGDEIVVLPNPDRTVFKARNPPRITHPHYEYSTAACETDSLFTVCGTSGINVKDWSPQNNKTCLIYMSPRRIASLKKAALKDGKLGKCSSFQVVAAKIWKVRSIAVKMQEEKISTMLFPVDARRIVVPPAPFGFAGNALVPGFARLKVKELKDREESYLVRKVQEGMERLDDEHVRSGIDWLEVHKGAPCRENSFSLVAWFRLGLEEDVFSWGKIKCVTPIMVKPGLVILLPGSQGEGGLHVCLQLPDDQMDEFCRLLVEE</sequence>
<dbReference type="Gene3D" id="3.30.559.10">
    <property type="entry name" value="Chloramphenicol acetyltransferase-like domain"/>
    <property type="match status" value="2"/>
</dbReference>
<comment type="caution">
    <text evidence="2">The sequence shown here is derived from an EMBL/GenBank/DDBJ whole genome shotgun (WGS) entry which is preliminary data.</text>
</comment>
<dbReference type="PANTHER" id="PTHR31642">
    <property type="entry name" value="TRICHOTHECENE 3-O-ACETYLTRANSFERASE"/>
    <property type="match status" value="1"/>
</dbReference>
<evidence type="ECO:0000313" key="3">
    <source>
        <dbReference type="Proteomes" id="UP001174677"/>
    </source>
</evidence>
<organism evidence="2 3">
    <name type="scientific">Hevea brasiliensis</name>
    <name type="common">Para rubber tree</name>
    <name type="synonym">Siphonia brasiliensis</name>
    <dbReference type="NCBI Taxonomy" id="3981"/>
    <lineage>
        <taxon>Eukaryota</taxon>
        <taxon>Viridiplantae</taxon>
        <taxon>Streptophyta</taxon>
        <taxon>Embryophyta</taxon>
        <taxon>Tracheophyta</taxon>
        <taxon>Spermatophyta</taxon>
        <taxon>Magnoliopsida</taxon>
        <taxon>eudicotyledons</taxon>
        <taxon>Gunneridae</taxon>
        <taxon>Pentapetalae</taxon>
        <taxon>rosids</taxon>
        <taxon>fabids</taxon>
        <taxon>Malpighiales</taxon>
        <taxon>Euphorbiaceae</taxon>
        <taxon>Crotonoideae</taxon>
        <taxon>Micrandreae</taxon>
        <taxon>Hevea</taxon>
    </lineage>
</organism>
<name>A0ABQ9LR17_HEVBR</name>
<evidence type="ECO:0000256" key="1">
    <source>
        <dbReference type="ARBA" id="ARBA00009861"/>
    </source>
</evidence>
<dbReference type="PANTHER" id="PTHR31642:SF217">
    <property type="entry name" value="OMEGA-HYDROXYPALMITATE O-FERULOYL TRANSFERASE-LIKE ISOFORM X1"/>
    <property type="match status" value="1"/>
</dbReference>
<dbReference type="Proteomes" id="UP001174677">
    <property type="component" value="Chromosome 10"/>
</dbReference>
<keyword evidence="3" id="KW-1185">Reference proteome</keyword>
<dbReference type="InterPro" id="IPR050317">
    <property type="entry name" value="Plant_Fungal_Acyltransferase"/>
</dbReference>